<dbReference type="PRINTS" id="PR01078">
    <property type="entry name" value="AMINACHANNEL"/>
</dbReference>
<evidence type="ECO:0000256" key="12">
    <source>
        <dbReference type="SAM" id="Phobius"/>
    </source>
</evidence>
<evidence type="ECO:0000256" key="10">
    <source>
        <dbReference type="ARBA" id="ARBA00023303"/>
    </source>
</evidence>
<evidence type="ECO:0000313" key="13">
    <source>
        <dbReference type="EMBL" id="KAJ7377744.1"/>
    </source>
</evidence>
<keyword evidence="9 11" id="KW-0739">Sodium transport</keyword>
<evidence type="ECO:0000256" key="7">
    <source>
        <dbReference type="ARBA" id="ARBA00023065"/>
    </source>
</evidence>
<dbReference type="InterPro" id="IPR001873">
    <property type="entry name" value="ENaC"/>
</dbReference>
<protein>
    <submittedName>
        <fullName evidence="13">Acid-sensing ion channel 2</fullName>
    </submittedName>
</protein>
<proteinExistence type="inferred from homology"/>
<reference evidence="13" key="1">
    <citation type="submission" date="2023-01" db="EMBL/GenBank/DDBJ databases">
        <title>Genome assembly of the deep-sea coral Lophelia pertusa.</title>
        <authorList>
            <person name="Herrera S."/>
            <person name="Cordes E."/>
        </authorList>
    </citation>
    <scope>NUCLEOTIDE SEQUENCE</scope>
    <source>
        <strain evidence="13">USNM1676648</strain>
        <tissue evidence="13">Polyp</tissue>
    </source>
</reference>
<comment type="caution">
    <text evidence="13">The sequence shown here is derived from an EMBL/GenBank/DDBJ whole genome shotgun (WGS) entry which is preliminary data.</text>
</comment>
<dbReference type="Gene3D" id="1.10.287.770">
    <property type="entry name" value="YojJ-like"/>
    <property type="match status" value="1"/>
</dbReference>
<keyword evidence="6" id="KW-0915">Sodium</keyword>
<dbReference type="OrthoDB" id="5989449at2759"/>
<keyword evidence="14" id="KW-1185">Reference proteome</keyword>
<dbReference type="Proteomes" id="UP001163046">
    <property type="component" value="Unassembled WGS sequence"/>
</dbReference>
<dbReference type="GO" id="GO:0015280">
    <property type="term" value="F:ligand-gated sodium channel activity"/>
    <property type="evidence" value="ECO:0007669"/>
    <property type="project" value="TreeGrafter"/>
</dbReference>
<feature type="transmembrane region" description="Helical" evidence="12">
    <location>
        <begin position="552"/>
        <end position="573"/>
    </location>
</feature>
<keyword evidence="2 11" id="KW-0813">Transport</keyword>
<dbReference type="InterPro" id="IPR020903">
    <property type="entry name" value="ENaC_CS"/>
</dbReference>
<keyword evidence="8 12" id="KW-0472">Membrane</keyword>
<comment type="similarity">
    <text evidence="11">Belongs to the amiloride-sensitive sodium channel (TC 1.A.6) family.</text>
</comment>
<name>A0A9X0CY56_9CNID</name>
<keyword evidence="7 11" id="KW-0406">Ion transport</keyword>
<dbReference type="Gene3D" id="2.60.470.10">
    <property type="entry name" value="Acid-sensing ion channels like domains"/>
    <property type="match status" value="1"/>
</dbReference>
<dbReference type="AlphaFoldDB" id="A0A9X0CY56"/>
<feature type="transmembrane region" description="Helical" evidence="12">
    <location>
        <begin position="54"/>
        <end position="72"/>
    </location>
</feature>
<evidence type="ECO:0000256" key="5">
    <source>
        <dbReference type="ARBA" id="ARBA00022989"/>
    </source>
</evidence>
<keyword evidence="4 11" id="KW-0812">Transmembrane</keyword>
<organism evidence="13 14">
    <name type="scientific">Desmophyllum pertusum</name>
    <dbReference type="NCBI Taxonomy" id="174260"/>
    <lineage>
        <taxon>Eukaryota</taxon>
        <taxon>Metazoa</taxon>
        <taxon>Cnidaria</taxon>
        <taxon>Anthozoa</taxon>
        <taxon>Hexacorallia</taxon>
        <taxon>Scleractinia</taxon>
        <taxon>Caryophylliina</taxon>
        <taxon>Caryophylliidae</taxon>
        <taxon>Desmophyllum</taxon>
    </lineage>
</organism>
<comment type="subcellular location">
    <subcellularLocation>
        <location evidence="1">Membrane</location>
        <topology evidence="1">Multi-pass membrane protein</topology>
    </subcellularLocation>
</comment>
<evidence type="ECO:0000256" key="8">
    <source>
        <dbReference type="ARBA" id="ARBA00023136"/>
    </source>
</evidence>
<accession>A0A9X0CY56</accession>
<gene>
    <name evidence="13" type="primary">ASIC2_6</name>
    <name evidence="13" type="ORF">OS493_026880</name>
</gene>
<dbReference type="PANTHER" id="PTHR11690">
    <property type="entry name" value="AMILORIDE-SENSITIVE SODIUM CHANNEL-RELATED"/>
    <property type="match status" value="1"/>
</dbReference>
<keyword evidence="10 11" id="KW-0407">Ion channel</keyword>
<evidence type="ECO:0000256" key="4">
    <source>
        <dbReference type="ARBA" id="ARBA00022692"/>
    </source>
</evidence>
<evidence type="ECO:0000256" key="2">
    <source>
        <dbReference type="ARBA" id="ARBA00022448"/>
    </source>
</evidence>
<evidence type="ECO:0000256" key="1">
    <source>
        <dbReference type="ARBA" id="ARBA00004141"/>
    </source>
</evidence>
<evidence type="ECO:0000256" key="3">
    <source>
        <dbReference type="ARBA" id="ARBA00022461"/>
    </source>
</evidence>
<keyword evidence="5 12" id="KW-1133">Transmembrane helix</keyword>
<dbReference type="GO" id="GO:0005886">
    <property type="term" value="C:plasma membrane"/>
    <property type="evidence" value="ECO:0007669"/>
    <property type="project" value="TreeGrafter"/>
</dbReference>
<dbReference type="Pfam" id="PF00858">
    <property type="entry name" value="ASC"/>
    <property type="match status" value="2"/>
</dbReference>
<dbReference type="PROSITE" id="PS01206">
    <property type="entry name" value="ASC"/>
    <property type="match status" value="1"/>
</dbReference>
<evidence type="ECO:0000256" key="9">
    <source>
        <dbReference type="ARBA" id="ARBA00023201"/>
    </source>
</evidence>
<evidence type="ECO:0000313" key="14">
    <source>
        <dbReference type="Proteomes" id="UP001163046"/>
    </source>
</evidence>
<keyword evidence="3 11" id="KW-0894">Sodium channel</keyword>
<evidence type="ECO:0000256" key="6">
    <source>
        <dbReference type="ARBA" id="ARBA00023053"/>
    </source>
</evidence>
<sequence>METEMDKEIPEERVVSNQETTKLKSAAIKRKWNHFIDNSTLHGMQYVFNGQTKVRSIIWAFFLLGGMVYFSFQSSQLLRKYFRYPVTTKQTVEYENSPKFPAVTICNFNMLTKSYSEQVIQEELLKYFFRAKIKEFGLKANRSAINWSDFENVSMENIYYIGGHQMKDMIEKCVWSGHRCDYGNFTRILTSMGLCHTFNSGKEGQKILKVKNSGATFGLSLILNVEQDEYSGLTTDRAGIKVLVHDQDTPPMVEELGFSAGPGTATFAAIRKLKVVNREAPYETNCSKAAIPGFSKYTISACMLTCQAKYVIEKCGCRDIKLPATDDTKVHVCSVAKTTTCVVDETENFHLAGNENCKCQVPCEVISYQPTLSYAYFPSRNFAPEFYKAATKKGETFDHNVDNFSTYLRENSLELNVYFQDLSYQFIEQQPALYDKASAFGEIGGQLGLCIGASLLTLVEFGDVIITIIKIKLGRAVYTKPSYKNFKFANIYAANKVNEQETFHIKEETGVAPNEEKSKSAAIKKKWRHFIDNSTLHGMQYVFNGQTKVRSIIWAVFLMLGTAYFSLQSSLLLKRYYSYPVNTKVMMKYEKAPEFPAVTICNFNMLRKSFVKTYKAEEVLKYTYRTRCKNLEPR</sequence>
<evidence type="ECO:0000256" key="11">
    <source>
        <dbReference type="RuleBase" id="RU000679"/>
    </source>
</evidence>
<dbReference type="EMBL" id="MU826373">
    <property type="protein sequence ID" value="KAJ7377744.1"/>
    <property type="molecule type" value="Genomic_DNA"/>
</dbReference>